<evidence type="ECO:0000256" key="8">
    <source>
        <dbReference type="ARBA" id="ARBA00023316"/>
    </source>
</evidence>
<dbReference type="CDD" id="cd16913">
    <property type="entry name" value="YkuD_like"/>
    <property type="match status" value="1"/>
</dbReference>
<dbReference type="PROSITE" id="PS52029">
    <property type="entry name" value="LD_TPASE"/>
    <property type="match status" value="1"/>
</dbReference>
<dbReference type="Proteomes" id="UP000254968">
    <property type="component" value="Unassembled WGS sequence"/>
</dbReference>
<proteinExistence type="inferred from homology"/>
<comment type="pathway">
    <text evidence="1 9">Cell wall biogenesis; peptidoglycan biosynthesis.</text>
</comment>
<evidence type="ECO:0000256" key="6">
    <source>
        <dbReference type="ARBA" id="ARBA00022960"/>
    </source>
</evidence>
<evidence type="ECO:0000256" key="9">
    <source>
        <dbReference type="PROSITE-ProRule" id="PRU01373"/>
    </source>
</evidence>
<protein>
    <submittedName>
        <fullName evidence="13">Putative ErfK/YbiS/YcfS/YnhG family protein</fullName>
        <ecNumber evidence="13">2.-.-.-</ecNumber>
    </submittedName>
</protein>
<dbReference type="CDD" id="cd00118">
    <property type="entry name" value="LysM"/>
    <property type="match status" value="1"/>
</dbReference>
<dbReference type="PANTHER" id="PTHR30582:SF24">
    <property type="entry name" value="L,D-TRANSPEPTIDASE ERFK_SRFK-RELATED"/>
    <property type="match status" value="1"/>
</dbReference>
<dbReference type="GO" id="GO:0018104">
    <property type="term" value="P:peptidoglycan-protein cross-linking"/>
    <property type="evidence" value="ECO:0007669"/>
    <property type="project" value="TreeGrafter"/>
</dbReference>
<keyword evidence="7 9" id="KW-0573">Peptidoglycan synthesis</keyword>
<keyword evidence="14" id="KW-1185">Reference proteome</keyword>
<evidence type="ECO:0000259" key="12">
    <source>
        <dbReference type="PROSITE" id="PS52029"/>
    </source>
</evidence>
<reference evidence="13 14" key="1">
    <citation type="submission" date="2018-06" db="EMBL/GenBank/DDBJ databases">
        <authorList>
            <consortium name="Pathogen Informatics"/>
            <person name="Doyle S."/>
        </authorList>
    </citation>
    <scope>NUCLEOTIDE SEQUENCE [LARGE SCALE GENOMIC DNA]</scope>
    <source>
        <strain evidence="13 14">NCTC13315</strain>
    </source>
</reference>
<dbReference type="PANTHER" id="PTHR30582">
    <property type="entry name" value="L,D-TRANSPEPTIDASE"/>
    <property type="match status" value="1"/>
</dbReference>
<dbReference type="AlphaFoldDB" id="A0A378IA02"/>
<dbReference type="SUPFAM" id="SSF54106">
    <property type="entry name" value="LysM domain"/>
    <property type="match status" value="1"/>
</dbReference>
<evidence type="ECO:0000313" key="13">
    <source>
        <dbReference type="EMBL" id="STX29174.1"/>
    </source>
</evidence>
<evidence type="ECO:0000256" key="1">
    <source>
        <dbReference type="ARBA" id="ARBA00004752"/>
    </source>
</evidence>
<dbReference type="InterPro" id="IPR018392">
    <property type="entry name" value="LysM"/>
</dbReference>
<evidence type="ECO:0000259" key="11">
    <source>
        <dbReference type="PROSITE" id="PS51782"/>
    </source>
</evidence>
<dbReference type="PROSITE" id="PS51782">
    <property type="entry name" value="LYSM"/>
    <property type="match status" value="1"/>
</dbReference>
<gene>
    <name evidence="13" type="primary">ynhG</name>
    <name evidence="13" type="ORF">NCTC13315_01709</name>
</gene>
<dbReference type="InterPro" id="IPR050979">
    <property type="entry name" value="LD-transpeptidase"/>
</dbReference>
<feature type="active site" description="Proton donor/acceptor" evidence="9">
    <location>
        <position position="205"/>
    </location>
</feature>
<dbReference type="EC" id="2.-.-.-" evidence="13"/>
<dbReference type="Gene3D" id="3.10.350.10">
    <property type="entry name" value="LysM domain"/>
    <property type="match status" value="1"/>
</dbReference>
<dbReference type="InterPro" id="IPR036779">
    <property type="entry name" value="LysM_dom_sf"/>
</dbReference>
<name>A0A378IA02_9GAMM</name>
<keyword evidence="3" id="KW-0328">Glycosyltransferase</keyword>
<dbReference type="Pfam" id="PF03734">
    <property type="entry name" value="YkuD"/>
    <property type="match status" value="1"/>
</dbReference>
<keyword evidence="6 9" id="KW-0133">Cell shape</keyword>
<dbReference type="GO" id="GO:0071972">
    <property type="term" value="F:peptidoglycan L,D-transpeptidase activity"/>
    <property type="evidence" value="ECO:0007669"/>
    <property type="project" value="TreeGrafter"/>
</dbReference>
<dbReference type="UniPathway" id="UPA00219"/>
<evidence type="ECO:0000256" key="2">
    <source>
        <dbReference type="ARBA" id="ARBA00005992"/>
    </source>
</evidence>
<dbReference type="InterPro" id="IPR038063">
    <property type="entry name" value="Transpep_catalytic_dom"/>
</dbReference>
<feature type="domain" description="LysM" evidence="11">
    <location>
        <begin position="53"/>
        <end position="98"/>
    </location>
</feature>
<feature type="chain" id="PRO_5016830078" evidence="10">
    <location>
        <begin position="38"/>
        <end position="311"/>
    </location>
</feature>
<dbReference type="GO" id="GO:0071555">
    <property type="term" value="P:cell wall organization"/>
    <property type="evidence" value="ECO:0007669"/>
    <property type="project" value="UniProtKB-UniRule"/>
</dbReference>
<evidence type="ECO:0000256" key="4">
    <source>
        <dbReference type="ARBA" id="ARBA00022679"/>
    </source>
</evidence>
<keyword evidence="4 13" id="KW-0808">Transferase</keyword>
<keyword evidence="8 9" id="KW-0961">Cell wall biogenesis/degradation</keyword>
<evidence type="ECO:0000256" key="10">
    <source>
        <dbReference type="SAM" id="SignalP"/>
    </source>
</evidence>
<evidence type="ECO:0000256" key="3">
    <source>
        <dbReference type="ARBA" id="ARBA00022676"/>
    </source>
</evidence>
<dbReference type="Pfam" id="PF01476">
    <property type="entry name" value="LysM"/>
    <property type="match status" value="1"/>
</dbReference>
<dbReference type="GO" id="GO:0016757">
    <property type="term" value="F:glycosyltransferase activity"/>
    <property type="evidence" value="ECO:0007669"/>
    <property type="project" value="UniProtKB-KW"/>
</dbReference>
<dbReference type="GO" id="GO:0008360">
    <property type="term" value="P:regulation of cell shape"/>
    <property type="evidence" value="ECO:0007669"/>
    <property type="project" value="UniProtKB-UniRule"/>
</dbReference>
<organism evidence="13 14">
    <name type="scientific">Legionella beliardensis</name>
    <dbReference type="NCBI Taxonomy" id="91822"/>
    <lineage>
        <taxon>Bacteria</taxon>
        <taxon>Pseudomonadati</taxon>
        <taxon>Pseudomonadota</taxon>
        <taxon>Gammaproteobacteria</taxon>
        <taxon>Legionellales</taxon>
        <taxon>Legionellaceae</taxon>
        <taxon>Legionella</taxon>
    </lineage>
</organism>
<feature type="active site" description="Nucleophile" evidence="9">
    <location>
        <position position="221"/>
    </location>
</feature>
<evidence type="ECO:0000256" key="7">
    <source>
        <dbReference type="ARBA" id="ARBA00022984"/>
    </source>
</evidence>
<dbReference type="EMBL" id="UGNV01000001">
    <property type="protein sequence ID" value="STX29174.1"/>
    <property type="molecule type" value="Genomic_DNA"/>
</dbReference>
<accession>A0A378IA02</accession>
<dbReference type="InterPro" id="IPR005490">
    <property type="entry name" value="LD_TPept_cat_dom"/>
</dbReference>
<dbReference type="GO" id="GO:0005576">
    <property type="term" value="C:extracellular region"/>
    <property type="evidence" value="ECO:0007669"/>
    <property type="project" value="TreeGrafter"/>
</dbReference>
<feature type="signal peptide" evidence="10">
    <location>
        <begin position="1"/>
        <end position="37"/>
    </location>
</feature>
<sequence length="311" mass="34940">MTVSYKKTYLLIKANLLRGLKQVSCLFLFMMMFTCHAATWVISEHSDLIGTIQYATVQAGETLSDVGIRYDIGYDEMVQANPKLDPLRPLYPQTKVVIPSQYILPSGPRQGLVINLAEFRLYYYVPHDNVVITMPVGIGRKGWTTPIGITKVVSKERDPKWRPTANVRAEAARHGTPIPDEFPPGEGNPLGRYALRLGWSTYLIHGTNRRDVVGSRVSAGCIRMMPEDIEYLFDYVPIGTVVRVVNEPIKLGYAQGDFFLEAHPLLAEHHGRDLHTLAANLLMKQKNLRHKNDKLIQTAISYPSGIPVKIS</sequence>
<keyword evidence="5" id="KW-0378">Hydrolase</keyword>
<feature type="domain" description="L,D-TPase catalytic" evidence="12">
    <location>
        <begin position="110"/>
        <end position="245"/>
    </location>
</feature>
<evidence type="ECO:0000256" key="5">
    <source>
        <dbReference type="ARBA" id="ARBA00022801"/>
    </source>
</evidence>
<keyword evidence="10" id="KW-0732">Signal</keyword>
<dbReference type="SUPFAM" id="SSF141523">
    <property type="entry name" value="L,D-transpeptidase catalytic domain-like"/>
    <property type="match status" value="1"/>
</dbReference>
<dbReference type="Gene3D" id="2.40.440.10">
    <property type="entry name" value="L,D-transpeptidase catalytic domain-like"/>
    <property type="match status" value="1"/>
</dbReference>
<comment type="similarity">
    <text evidence="2">Belongs to the YkuD family.</text>
</comment>
<evidence type="ECO:0000313" key="14">
    <source>
        <dbReference type="Proteomes" id="UP000254968"/>
    </source>
</evidence>
<dbReference type="OrthoDB" id="9787225at2"/>